<protein>
    <recommendedName>
        <fullName evidence="2">CAAX prenyl protease 2/Lysostaphin resistance protein A-like domain-containing protein</fullName>
    </recommendedName>
</protein>
<organism evidence="3 4">
    <name type="scientific">Shimia haliotis</name>
    <dbReference type="NCBI Taxonomy" id="1280847"/>
    <lineage>
        <taxon>Bacteria</taxon>
        <taxon>Pseudomonadati</taxon>
        <taxon>Pseudomonadota</taxon>
        <taxon>Alphaproteobacteria</taxon>
        <taxon>Rhodobacterales</taxon>
        <taxon>Roseobacteraceae</taxon>
    </lineage>
</organism>
<name>A0A1I4FK51_9RHOB</name>
<feature type="transmembrane region" description="Helical" evidence="1">
    <location>
        <begin position="64"/>
        <end position="88"/>
    </location>
</feature>
<sequence>MNSYAAYEALVAPARARRGLLRLSAGLVLVAILYMAFLMVWTVLAASVLPVEGDIVTILQGETLWNMVVVMSGFGTMILALYMVLNVLHKRDLASLIGPRRVAWAQGWRVGKLCLVLMVVIFLIPFPGDGELTQAMPVSRWIAILPLSLVLLAIQCGAEELVFRGYFQSQLAAESRSPLVWMLVPSLLFGWLHYAPELYGEAAVWIAVWAVVFGLLMADITARAGTLGPAIVIHMINNFMSLSIAGFADDLGGMALFHLPFAPNDTEVMMALIPLEFLSMVCVWLTARIALRR</sequence>
<feature type="transmembrane region" description="Helical" evidence="1">
    <location>
        <begin position="179"/>
        <end position="196"/>
    </location>
</feature>
<feature type="transmembrane region" description="Helical" evidence="1">
    <location>
        <begin position="109"/>
        <end position="126"/>
    </location>
</feature>
<dbReference type="RefSeq" id="WP_093324771.1">
    <property type="nucleotide sequence ID" value="NZ_FOSZ01000006.1"/>
</dbReference>
<dbReference type="EMBL" id="FOSZ01000006">
    <property type="protein sequence ID" value="SFL18308.1"/>
    <property type="molecule type" value="Genomic_DNA"/>
</dbReference>
<dbReference type="PANTHER" id="PTHR36435">
    <property type="entry name" value="SLR1288 PROTEIN"/>
    <property type="match status" value="1"/>
</dbReference>
<dbReference type="OrthoDB" id="7171777at2"/>
<feature type="transmembrane region" description="Helical" evidence="1">
    <location>
        <begin position="202"/>
        <end position="220"/>
    </location>
</feature>
<dbReference type="GO" id="GO:0004175">
    <property type="term" value="F:endopeptidase activity"/>
    <property type="evidence" value="ECO:0007669"/>
    <property type="project" value="UniProtKB-ARBA"/>
</dbReference>
<feature type="transmembrane region" description="Helical" evidence="1">
    <location>
        <begin position="268"/>
        <end position="291"/>
    </location>
</feature>
<feature type="transmembrane region" description="Helical" evidence="1">
    <location>
        <begin position="20"/>
        <end position="44"/>
    </location>
</feature>
<keyword evidence="1" id="KW-0812">Transmembrane</keyword>
<evidence type="ECO:0000256" key="1">
    <source>
        <dbReference type="SAM" id="Phobius"/>
    </source>
</evidence>
<feature type="transmembrane region" description="Helical" evidence="1">
    <location>
        <begin position="227"/>
        <end position="248"/>
    </location>
</feature>
<dbReference type="PANTHER" id="PTHR36435:SF1">
    <property type="entry name" value="CAAX AMINO TERMINAL PROTEASE FAMILY PROTEIN"/>
    <property type="match status" value="1"/>
</dbReference>
<dbReference type="InterPro" id="IPR052710">
    <property type="entry name" value="CAAX_protease"/>
</dbReference>
<dbReference type="AlphaFoldDB" id="A0A1I4FK51"/>
<dbReference type="Proteomes" id="UP000198851">
    <property type="component" value="Unassembled WGS sequence"/>
</dbReference>
<feature type="transmembrane region" description="Helical" evidence="1">
    <location>
        <begin position="138"/>
        <end position="158"/>
    </location>
</feature>
<feature type="domain" description="CAAX prenyl protease 2/Lysostaphin resistance protein A-like" evidence="2">
    <location>
        <begin position="144"/>
        <end position="240"/>
    </location>
</feature>
<evidence type="ECO:0000313" key="3">
    <source>
        <dbReference type="EMBL" id="SFL18308.1"/>
    </source>
</evidence>
<dbReference type="STRING" id="1280847.SAMN04488036_106108"/>
<proteinExistence type="predicted"/>
<dbReference type="InterPro" id="IPR003675">
    <property type="entry name" value="Rce1/LyrA-like_dom"/>
</dbReference>
<accession>A0A1I4FK51</accession>
<keyword evidence="4" id="KW-1185">Reference proteome</keyword>
<evidence type="ECO:0000313" key="4">
    <source>
        <dbReference type="Proteomes" id="UP000198851"/>
    </source>
</evidence>
<gene>
    <name evidence="3" type="ORF">SAMN04488036_106108</name>
</gene>
<keyword evidence="1" id="KW-1133">Transmembrane helix</keyword>
<keyword evidence="1" id="KW-0472">Membrane</keyword>
<dbReference type="Pfam" id="PF02517">
    <property type="entry name" value="Rce1-like"/>
    <property type="match status" value="1"/>
</dbReference>
<evidence type="ECO:0000259" key="2">
    <source>
        <dbReference type="Pfam" id="PF02517"/>
    </source>
</evidence>
<reference evidence="4" key="1">
    <citation type="submission" date="2016-10" db="EMBL/GenBank/DDBJ databases">
        <authorList>
            <person name="Varghese N."/>
            <person name="Submissions S."/>
        </authorList>
    </citation>
    <scope>NUCLEOTIDE SEQUENCE [LARGE SCALE GENOMIC DNA]</scope>
    <source>
        <strain evidence="4">DSM 28453</strain>
    </source>
</reference>
<dbReference type="GO" id="GO:0080120">
    <property type="term" value="P:CAAX-box protein maturation"/>
    <property type="evidence" value="ECO:0007669"/>
    <property type="project" value="UniProtKB-ARBA"/>
</dbReference>